<evidence type="ECO:0000256" key="2">
    <source>
        <dbReference type="ARBA" id="ARBA00022448"/>
    </source>
</evidence>
<evidence type="ECO:0000256" key="5">
    <source>
        <dbReference type="ARBA" id="ARBA00023136"/>
    </source>
</evidence>
<evidence type="ECO:0000256" key="6">
    <source>
        <dbReference type="SAM" id="MobiDB-lite"/>
    </source>
</evidence>
<dbReference type="GO" id="GO:0022857">
    <property type="term" value="F:transmembrane transporter activity"/>
    <property type="evidence" value="ECO:0007669"/>
    <property type="project" value="InterPro"/>
</dbReference>
<dbReference type="SUPFAM" id="SSF103473">
    <property type="entry name" value="MFS general substrate transporter"/>
    <property type="match status" value="1"/>
</dbReference>
<keyword evidence="5 7" id="KW-0472">Membrane</keyword>
<dbReference type="Gene3D" id="1.20.1250.20">
    <property type="entry name" value="MFS general substrate transporter like domains"/>
    <property type="match status" value="2"/>
</dbReference>
<protein>
    <submittedName>
        <fullName evidence="9">Major facilitator superfamily domain-containing protein</fullName>
    </submittedName>
</protein>
<keyword evidence="4 7" id="KW-1133">Transmembrane helix</keyword>
<feature type="transmembrane region" description="Helical" evidence="7">
    <location>
        <begin position="579"/>
        <end position="598"/>
    </location>
</feature>
<keyword evidence="10" id="KW-1185">Reference proteome</keyword>
<dbReference type="PROSITE" id="PS00217">
    <property type="entry name" value="SUGAR_TRANSPORT_2"/>
    <property type="match status" value="1"/>
</dbReference>
<reference evidence="9" key="2">
    <citation type="submission" date="2023-06" db="EMBL/GenBank/DDBJ databases">
        <authorList>
            <consortium name="Lawrence Berkeley National Laboratory"/>
            <person name="Mondo S.J."/>
            <person name="Hensen N."/>
            <person name="Bonometti L."/>
            <person name="Westerberg I."/>
            <person name="Brannstrom I.O."/>
            <person name="Guillou S."/>
            <person name="Cros-Aarteil S."/>
            <person name="Calhoun S."/>
            <person name="Haridas S."/>
            <person name="Kuo A."/>
            <person name="Pangilinan J."/>
            <person name="Riley R."/>
            <person name="Labutti K."/>
            <person name="Andreopoulos B."/>
            <person name="Lipzen A."/>
            <person name="Chen C."/>
            <person name="Yanf M."/>
            <person name="Daum C."/>
            <person name="Ng V."/>
            <person name="Clum A."/>
            <person name="Steindorff A."/>
            <person name="Ohm R."/>
            <person name="Martin F."/>
            <person name="Silar P."/>
            <person name="Natvig D."/>
            <person name="Lalanne C."/>
            <person name="Gautier V."/>
            <person name="Ament-Velasquez S.L."/>
            <person name="Kruys A."/>
            <person name="Hutchinson M.I."/>
            <person name="Powell A.J."/>
            <person name="Barry K."/>
            <person name="Miller A.N."/>
            <person name="Grigoriev I.V."/>
            <person name="Debuchy R."/>
            <person name="Gladieux P."/>
            <person name="Thoren M.H."/>
            <person name="Johannesson H."/>
        </authorList>
    </citation>
    <scope>NUCLEOTIDE SEQUENCE</scope>
    <source>
        <strain evidence="9">PSN324</strain>
    </source>
</reference>
<feature type="transmembrane region" description="Helical" evidence="7">
    <location>
        <begin position="306"/>
        <end position="325"/>
    </location>
</feature>
<feature type="transmembrane region" description="Helical" evidence="7">
    <location>
        <begin position="262"/>
        <end position="285"/>
    </location>
</feature>
<comment type="caution">
    <text evidence="9">The sequence shown here is derived from an EMBL/GenBank/DDBJ whole genome shotgun (WGS) entry which is preliminary data.</text>
</comment>
<dbReference type="PANTHER" id="PTHR23501">
    <property type="entry name" value="MAJOR FACILITATOR SUPERFAMILY"/>
    <property type="match status" value="1"/>
</dbReference>
<feature type="transmembrane region" description="Helical" evidence="7">
    <location>
        <begin position="378"/>
        <end position="399"/>
    </location>
</feature>
<dbReference type="InterPro" id="IPR020846">
    <property type="entry name" value="MFS_dom"/>
</dbReference>
<keyword evidence="2" id="KW-0813">Transport</keyword>
<name>A0AAV9I0R1_9PEZI</name>
<evidence type="ECO:0000259" key="8">
    <source>
        <dbReference type="PROSITE" id="PS50850"/>
    </source>
</evidence>
<feature type="transmembrane region" description="Helical" evidence="7">
    <location>
        <begin position="471"/>
        <end position="490"/>
    </location>
</feature>
<evidence type="ECO:0000313" key="10">
    <source>
        <dbReference type="Proteomes" id="UP001321749"/>
    </source>
</evidence>
<dbReference type="FunFam" id="1.20.1250.20:FF:000196">
    <property type="entry name" value="MFS toxin efflux pump (AflT)"/>
    <property type="match status" value="1"/>
</dbReference>
<feature type="transmembrane region" description="Helical" evidence="7">
    <location>
        <begin position="234"/>
        <end position="256"/>
    </location>
</feature>
<evidence type="ECO:0000313" key="9">
    <source>
        <dbReference type="EMBL" id="KAK4466556.1"/>
    </source>
</evidence>
<feature type="transmembrane region" description="Helical" evidence="7">
    <location>
        <begin position="411"/>
        <end position="429"/>
    </location>
</feature>
<evidence type="ECO:0000256" key="7">
    <source>
        <dbReference type="SAM" id="Phobius"/>
    </source>
</evidence>
<accession>A0AAV9I0R1</accession>
<sequence length="609" mass="64762">MVSPMTADGGNFPPPPRSEQREIEIELASIAPSSAPHHHPEPEPADAAAAAGPSLQSQSIRAGESPVPTKQDDNDNMKDKDTDAHGDDAPIPHSAEEEDTTVYPSAASMSLIMLSISLAMFLVSLDRTIVSTAVPAITDQFHSSGDIGWYASAYQLTGCAMQLPLGRFYRFFPPRWVYMILVCIFLVGSAIGAGAQNSTTIIVGRAVQGLGLGGVLSGSIMLVTENAPLRKRPIFFGVLMACMNIGAIVGPLVGGALTSKASWRWCFLINIPIGLVVIAILFFFVESRHTKDHEKHWLEKLRLLDPVGAAILLPCVACLVLALQWAGSAYAWNNWRIILLFVVGGVLAAVFAVAQVARPEVATIPPHVARQRTVVASLWYQTLTGGVMMVVTYWLPVWFQAIQDASAVQSGVRTIALVLSQALGSVMGGGSAQLIGYPSPVMMIGSTFAAVGSGMLSTLDVDESSPQWIGYQILVGLGLGFGTQQASLAVQTVLADEDIPSGISLVFFGMQLGGSVMVCIAQNVFNQRFIDLVKKAAIPGVDPGAILDSGATHITDLVKDAADRARLLEIYNTALTSTFYVAVAAAGAAFIGASFVQWRSVKGYKPRMH</sequence>
<feature type="region of interest" description="Disordered" evidence="6">
    <location>
        <begin position="1"/>
        <end position="100"/>
    </location>
</feature>
<evidence type="ECO:0000256" key="3">
    <source>
        <dbReference type="ARBA" id="ARBA00022692"/>
    </source>
</evidence>
<gene>
    <name evidence="9" type="ORF">QBC42DRAFT_247594</name>
</gene>
<feature type="transmembrane region" description="Helical" evidence="7">
    <location>
        <begin position="201"/>
        <end position="222"/>
    </location>
</feature>
<reference evidence="9" key="1">
    <citation type="journal article" date="2023" name="Mol. Phylogenet. Evol.">
        <title>Genome-scale phylogeny and comparative genomics of the fungal order Sordariales.</title>
        <authorList>
            <person name="Hensen N."/>
            <person name="Bonometti L."/>
            <person name="Westerberg I."/>
            <person name="Brannstrom I.O."/>
            <person name="Guillou S."/>
            <person name="Cros-Aarteil S."/>
            <person name="Calhoun S."/>
            <person name="Haridas S."/>
            <person name="Kuo A."/>
            <person name="Mondo S."/>
            <person name="Pangilinan J."/>
            <person name="Riley R."/>
            <person name="LaButti K."/>
            <person name="Andreopoulos B."/>
            <person name="Lipzen A."/>
            <person name="Chen C."/>
            <person name="Yan M."/>
            <person name="Daum C."/>
            <person name="Ng V."/>
            <person name="Clum A."/>
            <person name="Steindorff A."/>
            <person name="Ohm R.A."/>
            <person name="Martin F."/>
            <person name="Silar P."/>
            <person name="Natvig D.O."/>
            <person name="Lalanne C."/>
            <person name="Gautier V."/>
            <person name="Ament-Velasquez S.L."/>
            <person name="Kruys A."/>
            <person name="Hutchinson M.I."/>
            <person name="Powell A.J."/>
            <person name="Barry K."/>
            <person name="Miller A.N."/>
            <person name="Grigoriev I.V."/>
            <person name="Debuchy R."/>
            <person name="Gladieux P."/>
            <person name="Hiltunen Thoren M."/>
            <person name="Johannesson H."/>
        </authorList>
    </citation>
    <scope>NUCLEOTIDE SEQUENCE</scope>
    <source>
        <strain evidence="9">PSN324</strain>
    </source>
</reference>
<feature type="compositionally biased region" description="Low complexity" evidence="6">
    <location>
        <begin position="45"/>
        <end position="54"/>
    </location>
</feature>
<dbReference type="InterPro" id="IPR005829">
    <property type="entry name" value="Sugar_transporter_CS"/>
</dbReference>
<feature type="transmembrane region" description="Helical" evidence="7">
    <location>
        <begin position="176"/>
        <end position="195"/>
    </location>
</feature>
<proteinExistence type="predicted"/>
<feature type="transmembrane region" description="Helical" evidence="7">
    <location>
        <begin position="337"/>
        <end position="357"/>
    </location>
</feature>
<dbReference type="GO" id="GO:0005886">
    <property type="term" value="C:plasma membrane"/>
    <property type="evidence" value="ECO:0007669"/>
    <property type="project" value="TreeGrafter"/>
</dbReference>
<dbReference type="InterPro" id="IPR036259">
    <property type="entry name" value="MFS_trans_sf"/>
</dbReference>
<dbReference type="CDD" id="cd17502">
    <property type="entry name" value="MFS_Azr1_MDR_like"/>
    <property type="match status" value="1"/>
</dbReference>
<dbReference type="EMBL" id="MU864931">
    <property type="protein sequence ID" value="KAK4466556.1"/>
    <property type="molecule type" value="Genomic_DNA"/>
</dbReference>
<dbReference type="PANTHER" id="PTHR23501:SF201">
    <property type="entry name" value="MFS AFLATOXIN EFFLUX PUMP"/>
    <property type="match status" value="1"/>
</dbReference>
<evidence type="ECO:0000256" key="4">
    <source>
        <dbReference type="ARBA" id="ARBA00022989"/>
    </source>
</evidence>
<comment type="subcellular location">
    <subcellularLocation>
        <location evidence="1">Membrane</location>
        <topology evidence="1">Multi-pass membrane protein</topology>
    </subcellularLocation>
</comment>
<dbReference type="Proteomes" id="UP001321749">
    <property type="component" value="Unassembled WGS sequence"/>
</dbReference>
<keyword evidence="3 7" id="KW-0812">Transmembrane</keyword>
<dbReference type="Pfam" id="PF07690">
    <property type="entry name" value="MFS_1"/>
    <property type="match status" value="1"/>
</dbReference>
<feature type="compositionally biased region" description="Basic and acidic residues" evidence="6">
    <location>
        <begin position="70"/>
        <end position="90"/>
    </location>
</feature>
<evidence type="ECO:0000256" key="1">
    <source>
        <dbReference type="ARBA" id="ARBA00004141"/>
    </source>
</evidence>
<feature type="transmembrane region" description="Helical" evidence="7">
    <location>
        <begin position="502"/>
        <end position="525"/>
    </location>
</feature>
<dbReference type="AlphaFoldDB" id="A0AAV9I0R1"/>
<dbReference type="InterPro" id="IPR011701">
    <property type="entry name" value="MFS"/>
</dbReference>
<dbReference type="PROSITE" id="PS50850">
    <property type="entry name" value="MFS"/>
    <property type="match status" value="1"/>
</dbReference>
<feature type="domain" description="Major facilitator superfamily (MFS) profile" evidence="8">
    <location>
        <begin position="112"/>
        <end position="601"/>
    </location>
</feature>
<organism evidence="9 10">
    <name type="scientific">Cladorrhinum samala</name>
    <dbReference type="NCBI Taxonomy" id="585594"/>
    <lineage>
        <taxon>Eukaryota</taxon>
        <taxon>Fungi</taxon>
        <taxon>Dikarya</taxon>
        <taxon>Ascomycota</taxon>
        <taxon>Pezizomycotina</taxon>
        <taxon>Sordariomycetes</taxon>
        <taxon>Sordariomycetidae</taxon>
        <taxon>Sordariales</taxon>
        <taxon>Podosporaceae</taxon>
        <taxon>Cladorrhinum</taxon>
    </lineage>
</organism>